<reference evidence="1" key="1">
    <citation type="journal article" date="2023" name="G3 (Bethesda)">
        <title>Whole genome assemblies of Zophobas morio and Tenebrio molitor.</title>
        <authorList>
            <person name="Kaur S."/>
            <person name="Stinson S.A."/>
            <person name="diCenzo G.C."/>
        </authorList>
    </citation>
    <scope>NUCLEOTIDE SEQUENCE</scope>
    <source>
        <strain evidence="1">QUZm001</strain>
    </source>
</reference>
<dbReference type="EMBL" id="JALNTZ010000005">
    <property type="protein sequence ID" value="KAJ3651648.1"/>
    <property type="molecule type" value="Genomic_DNA"/>
</dbReference>
<dbReference type="AlphaFoldDB" id="A0AA38IA00"/>
<name>A0AA38IA00_9CUCU</name>
<comment type="caution">
    <text evidence="1">The sequence shown here is derived from an EMBL/GenBank/DDBJ whole genome shotgun (WGS) entry which is preliminary data.</text>
</comment>
<gene>
    <name evidence="1" type="ORF">Zmor_017673</name>
</gene>
<proteinExistence type="predicted"/>
<sequence>MVRTNSISIPAAPRPIFTTGYYVGTQRMAPRRRTRSTMCTVLYGQSLPPMSSLKPNDTAVAAISRTNNSAFRPINHTDSINNKVSGTIYPIAEQASTSTIYYGYTTTCFPDTVKVERAIYNTKKREEPPDSGTIPSSSVKTIVQPNSISGLPPMTIRGREDILRMCKAHLKTDKVRERNLNSKPACLKGREEEKTEDGTDLGPDLIDWTIVKLTLTCINFLSG</sequence>
<organism evidence="1 2">
    <name type="scientific">Zophobas morio</name>
    <dbReference type="NCBI Taxonomy" id="2755281"/>
    <lineage>
        <taxon>Eukaryota</taxon>
        <taxon>Metazoa</taxon>
        <taxon>Ecdysozoa</taxon>
        <taxon>Arthropoda</taxon>
        <taxon>Hexapoda</taxon>
        <taxon>Insecta</taxon>
        <taxon>Pterygota</taxon>
        <taxon>Neoptera</taxon>
        <taxon>Endopterygota</taxon>
        <taxon>Coleoptera</taxon>
        <taxon>Polyphaga</taxon>
        <taxon>Cucujiformia</taxon>
        <taxon>Tenebrionidae</taxon>
        <taxon>Zophobas</taxon>
    </lineage>
</organism>
<protein>
    <submittedName>
        <fullName evidence="1">Uncharacterized protein</fullName>
    </submittedName>
</protein>
<accession>A0AA38IA00</accession>
<evidence type="ECO:0000313" key="2">
    <source>
        <dbReference type="Proteomes" id="UP001168821"/>
    </source>
</evidence>
<keyword evidence="2" id="KW-1185">Reference proteome</keyword>
<dbReference type="Proteomes" id="UP001168821">
    <property type="component" value="Unassembled WGS sequence"/>
</dbReference>
<evidence type="ECO:0000313" key="1">
    <source>
        <dbReference type="EMBL" id="KAJ3651648.1"/>
    </source>
</evidence>